<protein>
    <submittedName>
        <fullName evidence="1">Uncharacterized protein</fullName>
    </submittedName>
</protein>
<sequence>MDDWSIIQNQAEKLLKTKGEFHSLGGLVKYRLYHVDDEKIVVDRINGGNYALIGRLGALNAINRLKQERQIKKTDLINSVLRQTTLVLLHPNIYYDNQTKQIIWKDKKKEIKEIESFINQAKDDEIEKIQIQINKMEKPVNLTT</sequence>
<accession>A0A1M5TKA4</accession>
<proteinExistence type="predicted"/>
<dbReference type="AlphaFoldDB" id="A0A1M5TKA4"/>
<dbReference type="RefSeq" id="WP_073410667.1">
    <property type="nucleotide sequence ID" value="NZ_FQWH01000011.1"/>
</dbReference>
<evidence type="ECO:0000313" key="2">
    <source>
        <dbReference type="Proteomes" id="UP000184112"/>
    </source>
</evidence>
<dbReference type="Proteomes" id="UP000184112">
    <property type="component" value="Unassembled WGS sequence"/>
</dbReference>
<evidence type="ECO:0000313" key="1">
    <source>
        <dbReference type="EMBL" id="SHH51134.1"/>
    </source>
</evidence>
<gene>
    <name evidence="1" type="ORF">SAMN05444388_111165</name>
</gene>
<organism evidence="1 2">
    <name type="scientific">Flavobacterium johnsoniae</name>
    <name type="common">Cytophaga johnsonae</name>
    <dbReference type="NCBI Taxonomy" id="986"/>
    <lineage>
        <taxon>Bacteria</taxon>
        <taxon>Pseudomonadati</taxon>
        <taxon>Bacteroidota</taxon>
        <taxon>Flavobacteriia</taxon>
        <taxon>Flavobacteriales</taxon>
        <taxon>Flavobacteriaceae</taxon>
        <taxon>Flavobacterium</taxon>
    </lineage>
</organism>
<name>A0A1M5TKA4_FLAJO</name>
<dbReference type="EMBL" id="FQWH01000011">
    <property type="protein sequence ID" value="SHH51134.1"/>
    <property type="molecule type" value="Genomic_DNA"/>
</dbReference>
<reference evidence="1 2" key="1">
    <citation type="submission" date="2016-11" db="EMBL/GenBank/DDBJ databases">
        <authorList>
            <person name="Jaros S."/>
            <person name="Januszkiewicz K."/>
            <person name="Wedrychowicz H."/>
        </authorList>
    </citation>
    <scope>NUCLEOTIDE SEQUENCE [LARGE SCALE GENOMIC DNA]</scope>
    <source>
        <strain evidence="1 2">DSM 6792</strain>
    </source>
</reference>